<dbReference type="SUPFAM" id="SSF54285">
    <property type="entry name" value="MoaD/ThiS"/>
    <property type="match status" value="1"/>
</dbReference>
<name>A0A0L6URL7_9BASI</name>
<evidence type="ECO:0000256" key="1">
    <source>
        <dbReference type="ARBA" id="ARBA00022490"/>
    </source>
</evidence>
<comment type="PTM">
    <text evidence="5">C-terminal thiocarboxylation occurs in 2 steps, it is first acyl-adenylated (-COAMP) via the hesA/moeB/thiF part of UBA4, then thiocarboxylated (-COSH) via the rhodanese domain of UBA4.</text>
</comment>
<protein>
    <recommendedName>
        <fullName evidence="5 6">Ubiquitin-related modifier 1</fullName>
    </recommendedName>
</protein>
<keyword evidence="2 5" id="KW-1017">Isopeptide bond</keyword>
<dbReference type="GO" id="GO:0005829">
    <property type="term" value="C:cytosol"/>
    <property type="evidence" value="ECO:0007669"/>
    <property type="project" value="UniProtKB-UniRule"/>
</dbReference>
<dbReference type="GO" id="GO:0032447">
    <property type="term" value="P:protein urmylation"/>
    <property type="evidence" value="ECO:0007669"/>
    <property type="project" value="UniProtKB-UniRule"/>
</dbReference>
<feature type="cross-link" description="Glycyl lysine isopeptide (Gly-Lys) (interchain with K-? in acceptor proteins)" evidence="5">
    <location>
        <position position="121"/>
    </location>
</feature>
<evidence type="ECO:0000256" key="3">
    <source>
        <dbReference type="ARBA" id="ARBA00022694"/>
    </source>
</evidence>
<keyword evidence="1 5" id="KW-0963">Cytoplasm</keyword>
<evidence type="ECO:0000256" key="2">
    <source>
        <dbReference type="ARBA" id="ARBA00022499"/>
    </source>
</evidence>
<dbReference type="GO" id="GO:0002098">
    <property type="term" value="P:tRNA wobble uridine modification"/>
    <property type="evidence" value="ECO:0007669"/>
    <property type="project" value="UniProtKB-UniRule"/>
</dbReference>
<evidence type="ECO:0000313" key="7">
    <source>
        <dbReference type="EMBL" id="KNZ51198.1"/>
    </source>
</evidence>
<evidence type="ECO:0000256" key="6">
    <source>
        <dbReference type="RuleBase" id="RU361182"/>
    </source>
</evidence>
<dbReference type="OrthoDB" id="10248987at2759"/>
<dbReference type="STRING" id="27349.A0A0L6URL7"/>
<dbReference type="InterPro" id="IPR012675">
    <property type="entry name" value="Beta-grasp_dom_sf"/>
</dbReference>
<dbReference type="Gene3D" id="3.10.20.30">
    <property type="match status" value="1"/>
</dbReference>
<proteinExistence type="inferred from homology"/>
<organism evidence="7 8">
    <name type="scientific">Puccinia sorghi</name>
    <dbReference type="NCBI Taxonomy" id="27349"/>
    <lineage>
        <taxon>Eukaryota</taxon>
        <taxon>Fungi</taxon>
        <taxon>Dikarya</taxon>
        <taxon>Basidiomycota</taxon>
        <taxon>Pucciniomycotina</taxon>
        <taxon>Pucciniomycetes</taxon>
        <taxon>Pucciniales</taxon>
        <taxon>Pucciniaceae</taxon>
        <taxon>Puccinia</taxon>
    </lineage>
</organism>
<dbReference type="InterPro" id="IPR015221">
    <property type="entry name" value="Urm1"/>
</dbReference>
<keyword evidence="4 5" id="KW-0833">Ubl conjugation pathway</keyword>
<dbReference type="PANTHER" id="PTHR14986">
    <property type="entry name" value="RURM1 PROTEIN"/>
    <property type="match status" value="1"/>
</dbReference>
<dbReference type="Pfam" id="PF09138">
    <property type="entry name" value="Urm1"/>
    <property type="match status" value="1"/>
</dbReference>
<feature type="modified residue" description="1-thioglycine" evidence="5">
    <location>
        <position position="121"/>
    </location>
</feature>
<accession>A0A0L6URL7</accession>
<dbReference type="AlphaFoldDB" id="A0A0L6URL7"/>
<evidence type="ECO:0000256" key="5">
    <source>
        <dbReference type="HAMAP-Rule" id="MF_03048"/>
    </source>
</evidence>
<comment type="subcellular location">
    <subcellularLocation>
        <location evidence="5 6">Cytoplasm</location>
    </subcellularLocation>
</comment>
<dbReference type="InterPro" id="IPR016155">
    <property type="entry name" value="Mopterin_synth/thiamin_S_b"/>
</dbReference>
<comment type="pathway">
    <text evidence="5 6">tRNA modification; 5-methoxycarbonylmethyl-2-thiouridine-tRNA biosynthesis.</text>
</comment>
<sequence length="121" mass="13138">MSEENVGGQGMGAADEWVIEGQDLINLIVEFGGGLEKLFSNESKQLAEPHTMCHLVEALLRRVTPPKSLALFCSPGPDWDIKPGILPLVNDEDWELLEPSGMDACLKHGDNVLFISTLHGG</sequence>
<dbReference type="EMBL" id="LAVV01009116">
    <property type="protein sequence ID" value="KNZ51198.1"/>
    <property type="molecule type" value="Genomic_DNA"/>
</dbReference>
<dbReference type="HAMAP" id="MF_03048">
    <property type="entry name" value="Urm1"/>
    <property type="match status" value="1"/>
</dbReference>
<dbReference type="UniPathway" id="UPA00988"/>
<comment type="similarity">
    <text evidence="5 6">Belongs to the URM1 family.</text>
</comment>
<comment type="caution">
    <text evidence="7">The sequence shown here is derived from an EMBL/GenBank/DDBJ whole genome shotgun (WGS) entry which is preliminary data.</text>
</comment>
<dbReference type="Proteomes" id="UP000037035">
    <property type="component" value="Unassembled WGS sequence"/>
</dbReference>
<reference evidence="7 8" key="1">
    <citation type="submission" date="2015-08" db="EMBL/GenBank/DDBJ databases">
        <title>Next Generation Sequencing and Analysis of the Genome of Puccinia sorghi L Schw, the Causal Agent of Maize Common Rust.</title>
        <authorList>
            <person name="Rochi L."/>
            <person name="Burguener G."/>
            <person name="Darino M."/>
            <person name="Turjanski A."/>
            <person name="Kreff E."/>
            <person name="Dieguez M.J."/>
            <person name="Sacco F."/>
        </authorList>
    </citation>
    <scope>NUCLEOTIDE SEQUENCE [LARGE SCALE GENOMIC DNA]</scope>
    <source>
        <strain evidence="7 8">RO10H11247</strain>
    </source>
</reference>
<keyword evidence="3 5" id="KW-0819">tRNA processing</keyword>
<dbReference type="VEuPathDB" id="FungiDB:VP01_4052g5"/>
<dbReference type="GO" id="GO:0034227">
    <property type="term" value="P:tRNA thio-modification"/>
    <property type="evidence" value="ECO:0007669"/>
    <property type="project" value="UniProtKB-UniRule"/>
</dbReference>
<keyword evidence="8" id="KW-1185">Reference proteome</keyword>
<comment type="function">
    <text evidence="5">Acts as a sulfur carrier required for 2-thiolation of mcm(5)S(2)U at tRNA wobble positions of cytosolic tRNA(Lys), tRNA(Glu) and tRNA(Gln). Serves as sulfur donor in tRNA 2-thiolation reaction by being thiocarboxylated (-COSH) at its C-terminus by the MOCS3 homolog UBA4. The sulfur is then transferred to tRNA to form 2-thiolation of mcm(5)S(2)U. Prior mcm(5) tRNA modification by the elongator complex is required for 2-thiolation. Also acts as a ubiquitin-like protein (UBL) that is covalently conjugated via an isopeptide bond to lysine residues of target proteins such as AHP1. The thiocarboxylated form serves as substrate for conjugation and oxidative stress specifically induces the formation of UBL-protein conjugates.</text>
</comment>
<evidence type="ECO:0000313" key="8">
    <source>
        <dbReference type="Proteomes" id="UP000037035"/>
    </source>
</evidence>
<evidence type="ECO:0000256" key="4">
    <source>
        <dbReference type="ARBA" id="ARBA00022786"/>
    </source>
</evidence>
<gene>
    <name evidence="5" type="primary">URM1</name>
    <name evidence="7" type="ORF">VP01_4052g5</name>
</gene>